<dbReference type="Gramene" id="OE9A039711T1">
    <property type="protein sequence ID" value="OE9A039711C1"/>
    <property type="gene ID" value="OE9A039711"/>
</dbReference>
<sequence>MIGVGVIDCLVLVDAMECISDRNYGHIMWFFQIHGNHNVVLLQSSLKALVATECLGLSSRSSGYVAIVCDDVREALSGTMWIHKEKTMHDEASMLYVVEFDFEWTGRGDAYDKVSLLYLVEFKFELMRRGDACRDWIMIQMYGHDRHAHESNCASVTSLPIKWLRVWRCRFLLSILKDLRPERFAFDFFDPFSLSLSSSGPCICMRVAIVKAIYELSPEKRFFKTVIRRRSLFVTHLLMSTKEQHDRKEYVKPDMFFMRRLAEKKKKKPLGTGSSTYNNQRDELARLSKLNPPSSTIKKGERKGKDKVEPSAGDRKRRVVISRNEGPPPPSKCQITIDESLKKPIEAEPIFALKIVELEEVAEEEGGLLSSCSSITEGKASSFLGNRSDEIPSEVSEMLPTEVQSATRLWYKYWMEKYSNYAEIYDAVDIIEAGLAMHARSQGFFVNAQIDMMRHQKANRKFERMAFDAVADAQK</sequence>
<accession>A0A8S0UV95</accession>
<name>A0A8S0UV95_OLEEU</name>
<organism evidence="2 3">
    <name type="scientific">Olea europaea subsp. europaea</name>
    <dbReference type="NCBI Taxonomy" id="158383"/>
    <lineage>
        <taxon>Eukaryota</taxon>
        <taxon>Viridiplantae</taxon>
        <taxon>Streptophyta</taxon>
        <taxon>Embryophyta</taxon>
        <taxon>Tracheophyta</taxon>
        <taxon>Spermatophyta</taxon>
        <taxon>Magnoliopsida</taxon>
        <taxon>eudicotyledons</taxon>
        <taxon>Gunneridae</taxon>
        <taxon>Pentapetalae</taxon>
        <taxon>asterids</taxon>
        <taxon>lamiids</taxon>
        <taxon>Lamiales</taxon>
        <taxon>Oleaceae</taxon>
        <taxon>Oleeae</taxon>
        <taxon>Olea</taxon>
    </lineage>
</organism>
<dbReference type="Proteomes" id="UP000594638">
    <property type="component" value="Unassembled WGS sequence"/>
</dbReference>
<gene>
    <name evidence="2" type="ORF">OLEA9_A039711</name>
</gene>
<dbReference type="EMBL" id="CACTIH010009059">
    <property type="protein sequence ID" value="CAA3021785.1"/>
    <property type="molecule type" value="Genomic_DNA"/>
</dbReference>
<feature type="region of interest" description="Disordered" evidence="1">
    <location>
        <begin position="267"/>
        <end position="335"/>
    </location>
</feature>
<dbReference type="AlphaFoldDB" id="A0A8S0UV95"/>
<feature type="compositionally biased region" description="Basic and acidic residues" evidence="1">
    <location>
        <begin position="303"/>
        <end position="314"/>
    </location>
</feature>
<comment type="caution">
    <text evidence="2">The sequence shown here is derived from an EMBL/GenBank/DDBJ whole genome shotgun (WGS) entry which is preliminary data.</text>
</comment>
<proteinExistence type="predicted"/>
<keyword evidence="3" id="KW-1185">Reference proteome</keyword>
<evidence type="ECO:0000313" key="2">
    <source>
        <dbReference type="EMBL" id="CAA3021785.1"/>
    </source>
</evidence>
<evidence type="ECO:0000256" key="1">
    <source>
        <dbReference type="SAM" id="MobiDB-lite"/>
    </source>
</evidence>
<reference evidence="2 3" key="1">
    <citation type="submission" date="2019-12" db="EMBL/GenBank/DDBJ databases">
        <authorList>
            <person name="Alioto T."/>
            <person name="Alioto T."/>
            <person name="Gomez Garrido J."/>
        </authorList>
    </citation>
    <scope>NUCLEOTIDE SEQUENCE [LARGE SCALE GENOMIC DNA]</scope>
</reference>
<evidence type="ECO:0000313" key="3">
    <source>
        <dbReference type="Proteomes" id="UP000594638"/>
    </source>
</evidence>
<protein>
    <submittedName>
        <fullName evidence="2">Uncharacterized protein</fullName>
    </submittedName>
</protein>